<gene>
    <name evidence="3" type="ORF">TM35_000301060</name>
</gene>
<organism evidence="3 4">
    <name type="scientific">Trypanosoma theileri</name>
    <dbReference type="NCBI Taxonomy" id="67003"/>
    <lineage>
        <taxon>Eukaryota</taxon>
        <taxon>Discoba</taxon>
        <taxon>Euglenozoa</taxon>
        <taxon>Kinetoplastea</taxon>
        <taxon>Metakinetoplastina</taxon>
        <taxon>Trypanosomatida</taxon>
        <taxon>Trypanosomatidae</taxon>
        <taxon>Trypanosoma</taxon>
    </lineage>
</organism>
<feature type="transmembrane region" description="Helical" evidence="2">
    <location>
        <begin position="7"/>
        <end position="28"/>
    </location>
</feature>
<keyword evidence="2" id="KW-0472">Membrane</keyword>
<comment type="caution">
    <text evidence="3">The sequence shown here is derived from an EMBL/GenBank/DDBJ whole genome shotgun (WGS) entry which is preliminary data.</text>
</comment>
<evidence type="ECO:0000256" key="2">
    <source>
        <dbReference type="SAM" id="Phobius"/>
    </source>
</evidence>
<accession>A0A1X0NMX3</accession>
<dbReference type="RefSeq" id="XP_028880132.1">
    <property type="nucleotide sequence ID" value="XM_029028429.1"/>
</dbReference>
<dbReference type="AlphaFoldDB" id="A0A1X0NMX3"/>
<dbReference type="GeneID" id="39988209"/>
<keyword evidence="2" id="KW-0812">Transmembrane</keyword>
<dbReference type="EMBL" id="NBCO01000030">
    <property type="protein sequence ID" value="ORC86066.1"/>
    <property type="molecule type" value="Genomic_DNA"/>
</dbReference>
<feature type="compositionally biased region" description="Acidic residues" evidence="1">
    <location>
        <begin position="134"/>
        <end position="157"/>
    </location>
</feature>
<feature type="compositionally biased region" description="Basic and acidic residues" evidence="1">
    <location>
        <begin position="158"/>
        <end position="172"/>
    </location>
</feature>
<dbReference type="VEuPathDB" id="TriTrypDB:TM35_000301060"/>
<keyword evidence="4" id="KW-1185">Reference proteome</keyword>
<feature type="transmembrane region" description="Helical" evidence="2">
    <location>
        <begin position="99"/>
        <end position="122"/>
    </location>
</feature>
<evidence type="ECO:0000313" key="3">
    <source>
        <dbReference type="EMBL" id="ORC86066.1"/>
    </source>
</evidence>
<dbReference type="Proteomes" id="UP000192257">
    <property type="component" value="Unassembled WGS sequence"/>
</dbReference>
<evidence type="ECO:0000313" key="4">
    <source>
        <dbReference type="Proteomes" id="UP000192257"/>
    </source>
</evidence>
<keyword evidence="2" id="KW-1133">Transmembrane helix</keyword>
<evidence type="ECO:0000256" key="1">
    <source>
        <dbReference type="SAM" id="MobiDB-lite"/>
    </source>
</evidence>
<protein>
    <submittedName>
        <fullName evidence="3">Uncharacterized protein</fullName>
    </submittedName>
</protein>
<feature type="region of interest" description="Disordered" evidence="1">
    <location>
        <begin position="132"/>
        <end position="172"/>
    </location>
</feature>
<reference evidence="3 4" key="1">
    <citation type="submission" date="2017-03" db="EMBL/GenBank/DDBJ databases">
        <title>An alternative strategy for trypanosome survival in the mammalian bloodstream revealed through genome and transcriptome analysis of the ubiquitous bovine parasite Trypanosoma (Megatrypanum) theileri.</title>
        <authorList>
            <person name="Kelly S."/>
            <person name="Ivens A."/>
            <person name="Mott A."/>
            <person name="O'Neill E."/>
            <person name="Emms D."/>
            <person name="Macleod O."/>
            <person name="Voorheis P."/>
            <person name="Matthews J."/>
            <person name="Matthews K."/>
            <person name="Carrington M."/>
        </authorList>
    </citation>
    <scope>NUCLEOTIDE SEQUENCE [LARGE SCALE GENOMIC DNA]</scope>
    <source>
        <strain evidence="3">Edinburgh</strain>
    </source>
</reference>
<proteinExistence type="predicted"/>
<sequence length="172" mass="19285">MIKTALSLALFVVGRRLYISFLIILFLLDVPYVSLGVFADSDAKESVTPGVRFTLPPVVEGILPYIVEMVAKSAIPTLKVSLGGSMPPKNSSWMKLNSWVVIASVILGVLLLATIAITVYFVRRDLQRVKYENDDVEGEEEEDVAEEEEDVAEESEWEENRSETESSRRSEW</sequence>
<name>A0A1X0NMX3_9TRYP</name>